<comment type="caution">
    <text evidence="1">The sequence shown here is derived from an EMBL/GenBank/DDBJ whole genome shotgun (WGS) entry which is preliminary data.</text>
</comment>
<evidence type="ECO:0000313" key="1">
    <source>
        <dbReference type="EMBL" id="PZR55270.1"/>
    </source>
</evidence>
<organism evidence="1 2">
    <name type="scientific">Xylanimonas oleitrophica</name>
    <dbReference type="NCBI Taxonomy" id="2607479"/>
    <lineage>
        <taxon>Bacteria</taxon>
        <taxon>Bacillati</taxon>
        <taxon>Actinomycetota</taxon>
        <taxon>Actinomycetes</taxon>
        <taxon>Micrococcales</taxon>
        <taxon>Promicromonosporaceae</taxon>
        <taxon>Xylanimonas</taxon>
    </lineage>
</organism>
<proteinExistence type="predicted"/>
<dbReference type="EMBL" id="QKWH01000001">
    <property type="protein sequence ID" value="PZR55270.1"/>
    <property type="molecule type" value="Genomic_DNA"/>
</dbReference>
<evidence type="ECO:0000313" key="2">
    <source>
        <dbReference type="Proteomes" id="UP000248783"/>
    </source>
</evidence>
<dbReference type="AlphaFoldDB" id="A0A2W5WVS2"/>
<dbReference type="RefSeq" id="WP_111249634.1">
    <property type="nucleotide sequence ID" value="NZ_QKWH01000001.1"/>
</dbReference>
<keyword evidence="2" id="KW-1185">Reference proteome</keyword>
<protein>
    <submittedName>
        <fullName evidence="1">Uncharacterized protein</fullName>
    </submittedName>
</protein>
<gene>
    <name evidence="1" type="ORF">DNL40_02550</name>
</gene>
<dbReference type="Proteomes" id="UP000248783">
    <property type="component" value="Unassembled WGS sequence"/>
</dbReference>
<accession>A0A2W5WVS2</accession>
<sequence>MKHLPETQYDGARARWAHRHDALAEAERTGGIVQITGPRSAGIAGEVDALSPAAIPTTGRHETLFTRPDAATVLGPQAVPGNSLVQLDAHEDAVRAVLDATAALARDLREMDRTGAVTLDTWPAARSLIAAHDRLAEVQS</sequence>
<reference evidence="1 2" key="1">
    <citation type="submission" date="2018-06" db="EMBL/GenBank/DDBJ databases">
        <title>Whole genome sequencing of a novel hydrocarbon degrading bacterial strain, PW21 isolated from oil contaminated produced water sample.</title>
        <authorList>
            <person name="Nagkirti P."/>
            <person name="Shaikh A."/>
            <person name="Gowdaman V."/>
            <person name="Engineer A.E."/>
            <person name="Dagar S."/>
            <person name="Dhakephalkar P.K."/>
        </authorList>
    </citation>
    <scope>NUCLEOTIDE SEQUENCE [LARGE SCALE GENOMIC DNA]</scope>
    <source>
        <strain evidence="1 2">PW21</strain>
    </source>
</reference>
<name>A0A2W5WVS2_9MICO</name>